<evidence type="ECO:0000256" key="10">
    <source>
        <dbReference type="ARBA" id="ARBA00022989"/>
    </source>
</evidence>
<evidence type="ECO:0000256" key="2">
    <source>
        <dbReference type="ARBA" id="ARBA00004651"/>
    </source>
</evidence>
<proteinExistence type="predicted"/>
<keyword evidence="9" id="KW-0442">Lipid degradation</keyword>
<evidence type="ECO:0000313" key="18">
    <source>
        <dbReference type="Proteomes" id="UP000749293"/>
    </source>
</evidence>
<dbReference type="GO" id="GO:0016298">
    <property type="term" value="F:lipase activity"/>
    <property type="evidence" value="ECO:0007669"/>
    <property type="project" value="TreeGrafter"/>
</dbReference>
<reference evidence="17" key="1">
    <citation type="submission" date="2020-03" db="EMBL/GenBank/DDBJ databases">
        <title>Site-based positive gene gene selection in Geosmithia morbida across the United States reveals a broad range of putative effectors and factors for local host and environmental adapation.</title>
        <authorList>
            <person name="Onufrak A."/>
            <person name="Murdoch R.W."/>
            <person name="Gazis R."/>
            <person name="Huff M."/>
            <person name="Staton M."/>
            <person name="Klingeman W."/>
            <person name="Hadziabdic D."/>
        </authorList>
    </citation>
    <scope>NUCLEOTIDE SEQUENCE</scope>
    <source>
        <strain evidence="17">1262</strain>
    </source>
</reference>
<dbReference type="EC" id="3.1.1.116" evidence="14"/>
<evidence type="ECO:0000256" key="14">
    <source>
        <dbReference type="ARBA" id="ARBA00026104"/>
    </source>
</evidence>
<dbReference type="GO" id="GO:0046340">
    <property type="term" value="P:diacylglycerol catabolic process"/>
    <property type="evidence" value="ECO:0007669"/>
    <property type="project" value="TreeGrafter"/>
</dbReference>
<dbReference type="CDD" id="cd00519">
    <property type="entry name" value="Lipase_3"/>
    <property type="match status" value="1"/>
</dbReference>
<feature type="region of interest" description="Disordered" evidence="15">
    <location>
        <begin position="542"/>
        <end position="591"/>
    </location>
</feature>
<feature type="region of interest" description="Disordered" evidence="15">
    <location>
        <begin position="235"/>
        <end position="266"/>
    </location>
</feature>
<evidence type="ECO:0000256" key="7">
    <source>
        <dbReference type="ARBA" id="ARBA00022801"/>
    </source>
</evidence>
<sequence length="1127" mass="121487">MALKSASPVAVLPQPGPTLLPNSVARVVSLATRSTSLAIRVGSFFGSYGLDAARFTTLSSLELARTMVEGILLRAGRDAALRPRSDMAAADADTLLERALEALHGAASQAVFWTSASFQLTGTTFFAASELSQLLLSSLDQLFGSTDSSRAIASIITLIRREFKNPATGDPAEQVGVVDLIIALAALAYLQRMCRKSLDDELRSSSHEQVIWDVVVVDDGTRVDVLTDGDDCVKTHVDETHSGSPTSPVSLNQRPSSSGGPRDDDQVFNHLQTHIASSLSPGTSVSISNSVQTTQTITVDVHGLQSMTLPTPPGAEIVEAKTHVPSHAQDPADPDAESSYRVVYRIQRDKLRTASFHRHEDEPGYVTELDSSADSQPCTPPQRQASSSRLMDPLPLVPATPEPPSQTGSPQSDKGHSQQRMNIPRRTPPQVNLSPPSSIPSSTTDSAANQKKQRSPLHKSSSRGNLGKAKPESTKQPTKKKTDLSPSDTKSLDKKSGLKQVLKGSGQSFSQMWNKDGVILGSSSTATRRPRPQWKTVGKVVEPSPVSTYPSKPATCSRIAKGSGQRSGSQASIHLDPESIPRSSSRASYVSVHERRRDSVVSQADAYTLHAGGLRPASPSIMRADMASHETLSRQPDGGAVTPSPYSKPYHRRNISAVPSLYSLATNDSQASLVLSAYYKKSAYHATGAMETLRRAGAVEGTFPSAHLLQNITRYMRFSSASYGSRFLKLMGISNSMPKIQIDDETHHDVRHFAHHTESPSGNVLLASFVDSGGGSNASGATDSGMPLVYYISLDHEAKAVVLACRGTLGFEDILTDLTCDYDRLMWRGRSYRVHKGIHASARRILYGGDGRVLITLQEALREFPDYGLVLCGHSLGGAVTSLLGVMLAEPNPHGTGFVTAYDLPSGGGNNPRLADIRLPAGRPIHVFAYGPPGAMSVTLCKITKGLITTVVHGSDLVPHLSLGVLHDFQGVAVAFKKDEHRAKAEIRKHIWHAIQSNMGGGSNSLPPSAPTEQSGTIEELDGQGWMLATLSSMRSNMNHEKLMPPGEVFCIESHRVLRRDAFLLVSDDPAGQRQHIGRPAQRIVLRYVKDVEARFREVRFGTGMLIDHSPANYENALNKLRLGVSE</sequence>
<evidence type="ECO:0000259" key="16">
    <source>
        <dbReference type="Pfam" id="PF01764"/>
    </source>
</evidence>
<feature type="region of interest" description="Disordered" evidence="15">
    <location>
        <begin position="365"/>
        <end position="509"/>
    </location>
</feature>
<keyword evidence="10" id="KW-1133">Transmembrane helix</keyword>
<comment type="caution">
    <text evidence="17">The sequence shown here is derived from an EMBL/GenBank/DDBJ whole genome shotgun (WGS) entry which is preliminary data.</text>
</comment>
<feature type="compositionally biased region" description="Polar residues" evidence="15">
    <location>
        <begin position="242"/>
        <end position="259"/>
    </location>
</feature>
<evidence type="ECO:0000256" key="11">
    <source>
        <dbReference type="ARBA" id="ARBA00023098"/>
    </source>
</evidence>
<keyword evidence="7" id="KW-0378">Hydrolase</keyword>
<dbReference type="EMBL" id="JAANYQ010000020">
    <property type="protein sequence ID" value="KAF4119909.1"/>
    <property type="molecule type" value="Genomic_DNA"/>
</dbReference>
<gene>
    <name evidence="17" type="ORF">GMORB2_3597</name>
</gene>
<keyword evidence="6" id="KW-0479">Metal-binding</keyword>
<dbReference type="InterPro" id="IPR052214">
    <property type="entry name" value="DAG_Lipase-Related"/>
</dbReference>
<comment type="subcellular location">
    <subcellularLocation>
        <location evidence="2">Cell membrane</location>
        <topology evidence="2">Multi-pass membrane protein</topology>
    </subcellularLocation>
</comment>
<keyword evidence="12" id="KW-0472">Membrane</keyword>
<feature type="domain" description="Fungal lipase-type" evidence="16">
    <location>
        <begin position="802"/>
        <end position="963"/>
    </location>
</feature>
<evidence type="ECO:0000256" key="3">
    <source>
        <dbReference type="ARBA" id="ARBA00022475"/>
    </source>
</evidence>
<evidence type="ECO:0000256" key="15">
    <source>
        <dbReference type="SAM" id="MobiDB-lite"/>
    </source>
</evidence>
<feature type="compositionally biased region" description="Basic residues" evidence="15">
    <location>
        <begin position="451"/>
        <end position="461"/>
    </location>
</feature>
<dbReference type="GO" id="GO:0046872">
    <property type="term" value="F:metal ion binding"/>
    <property type="evidence" value="ECO:0007669"/>
    <property type="project" value="UniProtKB-KW"/>
</dbReference>
<evidence type="ECO:0000256" key="12">
    <source>
        <dbReference type="ARBA" id="ARBA00023136"/>
    </source>
</evidence>
<keyword evidence="8" id="KW-0106">Calcium</keyword>
<feature type="region of interest" description="Disordered" evidence="15">
    <location>
        <begin position="628"/>
        <end position="648"/>
    </location>
</feature>
<dbReference type="InterPro" id="IPR002921">
    <property type="entry name" value="Fungal_lipase-type"/>
</dbReference>
<accession>A0A9P4YRY2</accession>
<evidence type="ECO:0000256" key="9">
    <source>
        <dbReference type="ARBA" id="ARBA00022963"/>
    </source>
</evidence>
<keyword evidence="5" id="KW-0812">Transmembrane</keyword>
<feature type="compositionally biased region" description="Pro residues" evidence="15">
    <location>
        <begin position="395"/>
        <end position="404"/>
    </location>
</feature>
<evidence type="ECO:0000256" key="13">
    <source>
        <dbReference type="ARBA" id="ARBA00024531"/>
    </source>
</evidence>
<organism evidence="17 18">
    <name type="scientific">Geosmithia morbida</name>
    <dbReference type="NCBI Taxonomy" id="1094350"/>
    <lineage>
        <taxon>Eukaryota</taxon>
        <taxon>Fungi</taxon>
        <taxon>Dikarya</taxon>
        <taxon>Ascomycota</taxon>
        <taxon>Pezizomycotina</taxon>
        <taxon>Sordariomycetes</taxon>
        <taxon>Hypocreomycetidae</taxon>
        <taxon>Hypocreales</taxon>
        <taxon>Bionectriaceae</taxon>
        <taxon>Geosmithia</taxon>
    </lineage>
</organism>
<feature type="compositionally biased region" description="Polar residues" evidence="15">
    <location>
        <begin position="369"/>
        <end position="389"/>
    </location>
</feature>
<dbReference type="AlphaFoldDB" id="A0A9P4YRY2"/>
<dbReference type="PANTHER" id="PTHR45792">
    <property type="entry name" value="DIACYLGLYCEROL LIPASE HOMOLOG-RELATED"/>
    <property type="match status" value="1"/>
</dbReference>
<dbReference type="OrthoDB" id="438440at2759"/>
<dbReference type="RefSeq" id="XP_035318561.1">
    <property type="nucleotide sequence ID" value="XM_035465573.1"/>
</dbReference>
<protein>
    <recommendedName>
        <fullName evidence="14">sn-1-specific diacylglycerol lipase</fullName>
        <ecNumber evidence="14">3.1.1.116</ecNumber>
    </recommendedName>
</protein>
<dbReference type="Pfam" id="PF01764">
    <property type="entry name" value="Lipase_3"/>
    <property type="match status" value="1"/>
</dbReference>
<dbReference type="Proteomes" id="UP000749293">
    <property type="component" value="Unassembled WGS sequence"/>
</dbReference>
<keyword evidence="4" id="KW-0597">Phosphoprotein</keyword>
<comment type="cofactor">
    <cofactor evidence="1">
        <name>Ca(2+)</name>
        <dbReference type="ChEBI" id="CHEBI:29108"/>
    </cofactor>
</comment>
<keyword evidence="11" id="KW-0443">Lipid metabolism</keyword>
<dbReference type="GeneID" id="55969825"/>
<evidence type="ECO:0000256" key="4">
    <source>
        <dbReference type="ARBA" id="ARBA00022553"/>
    </source>
</evidence>
<dbReference type="PANTHER" id="PTHR45792:SF7">
    <property type="entry name" value="PUTATIVE (AFU_ORTHOLOGUE AFUA_6G02710)-RELATED"/>
    <property type="match status" value="1"/>
</dbReference>
<keyword evidence="3" id="KW-1003">Cell membrane</keyword>
<dbReference type="InterPro" id="IPR029058">
    <property type="entry name" value="AB_hydrolase_fold"/>
</dbReference>
<keyword evidence="18" id="KW-1185">Reference proteome</keyword>
<dbReference type="SUPFAM" id="SSF53474">
    <property type="entry name" value="alpha/beta-Hydrolases"/>
    <property type="match status" value="1"/>
</dbReference>
<evidence type="ECO:0000256" key="6">
    <source>
        <dbReference type="ARBA" id="ARBA00022723"/>
    </source>
</evidence>
<dbReference type="GO" id="GO:0019369">
    <property type="term" value="P:arachidonate metabolic process"/>
    <property type="evidence" value="ECO:0007669"/>
    <property type="project" value="TreeGrafter"/>
</dbReference>
<evidence type="ECO:0000313" key="17">
    <source>
        <dbReference type="EMBL" id="KAF4119909.1"/>
    </source>
</evidence>
<name>A0A9P4YRY2_9HYPO</name>
<evidence type="ECO:0000256" key="1">
    <source>
        <dbReference type="ARBA" id="ARBA00001913"/>
    </source>
</evidence>
<comment type="catalytic activity">
    <reaction evidence="13">
        <text>a 1,2-diacyl-sn-glycerol + H2O = a 2-acylglycerol + a fatty acid + H(+)</text>
        <dbReference type="Rhea" id="RHEA:33275"/>
        <dbReference type="ChEBI" id="CHEBI:15377"/>
        <dbReference type="ChEBI" id="CHEBI:15378"/>
        <dbReference type="ChEBI" id="CHEBI:17389"/>
        <dbReference type="ChEBI" id="CHEBI:17815"/>
        <dbReference type="ChEBI" id="CHEBI:28868"/>
        <dbReference type="EC" id="3.1.1.116"/>
    </reaction>
    <physiologicalReaction direction="left-to-right" evidence="13">
        <dbReference type="Rhea" id="RHEA:33276"/>
    </physiologicalReaction>
</comment>
<dbReference type="Gene3D" id="3.40.50.1820">
    <property type="entry name" value="alpha/beta hydrolase"/>
    <property type="match status" value="1"/>
</dbReference>
<evidence type="ECO:0000256" key="5">
    <source>
        <dbReference type="ARBA" id="ARBA00022692"/>
    </source>
</evidence>
<evidence type="ECO:0000256" key="8">
    <source>
        <dbReference type="ARBA" id="ARBA00022837"/>
    </source>
</evidence>
<dbReference type="GO" id="GO:0005886">
    <property type="term" value="C:plasma membrane"/>
    <property type="evidence" value="ECO:0007669"/>
    <property type="project" value="UniProtKB-SubCell"/>
</dbReference>